<evidence type="ECO:0000256" key="6">
    <source>
        <dbReference type="SAM" id="Phobius"/>
    </source>
</evidence>
<protein>
    <recommendedName>
        <fullName evidence="7">ABC3 transporter permease C-terminal domain-containing protein</fullName>
    </recommendedName>
</protein>
<feature type="transmembrane region" description="Helical" evidence="6">
    <location>
        <begin position="354"/>
        <end position="386"/>
    </location>
</feature>
<name>A0A9X8MU19_9ACTN</name>
<feature type="transmembrane region" description="Helical" evidence="6">
    <location>
        <begin position="282"/>
        <end position="305"/>
    </location>
</feature>
<accession>A0A9X8MU19</accession>
<feature type="transmembrane region" description="Helical" evidence="6">
    <location>
        <begin position="681"/>
        <end position="704"/>
    </location>
</feature>
<feature type="transmembrane region" description="Helical" evidence="6">
    <location>
        <begin position="326"/>
        <end position="342"/>
    </location>
</feature>
<feature type="domain" description="ABC3 transporter permease C-terminal" evidence="7">
    <location>
        <begin position="194"/>
        <end position="309"/>
    </location>
</feature>
<feature type="transmembrane region" description="Helical" evidence="6">
    <location>
        <begin position="640"/>
        <end position="669"/>
    </location>
</feature>
<feature type="transmembrane region" description="Helical" evidence="6">
    <location>
        <begin position="20"/>
        <end position="43"/>
    </location>
</feature>
<feature type="transmembrane region" description="Helical" evidence="6">
    <location>
        <begin position="597"/>
        <end position="620"/>
    </location>
</feature>
<organism evidence="8 9">
    <name type="scientific">Streptomyces yunnanensis</name>
    <dbReference type="NCBI Taxonomy" id="156453"/>
    <lineage>
        <taxon>Bacteria</taxon>
        <taxon>Bacillati</taxon>
        <taxon>Actinomycetota</taxon>
        <taxon>Actinomycetes</taxon>
        <taxon>Kitasatosporales</taxon>
        <taxon>Streptomycetaceae</taxon>
        <taxon>Streptomyces</taxon>
    </lineage>
</organism>
<feature type="transmembrane region" description="Helical" evidence="6">
    <location>
        <begin position="242"/>
        <end position="262"/>
    </location>
</feature>
<evidence type="ECO:0000259" key="7">
    <source>
        <dbReference type="Pfam" id="PF02687"/>
    </source>
</evidence>
<evidence type="ECO:0000313" key="8">
    <source>
        <dbReference type="EMBL" id="SHL81540.1"/>
    </source>
</evidence>
<evidence type="ECO:0000256" key="5">
    <source>
        <dbReference type="ARBA" id="ARBA00023136"/>
    </source>
</evidence>
<keyword evidence="5 6" id="KW-0472">Membrane</keyword>
<evidence type="ECO:0000256" key="3">
    <source>
        <dbReference type="ARBA" id="ARBA00022692"/>
    </source>
</evidence>
<dbReference type="EMBL" id="FRBK01000006">
    <property type="protein sequence ID" value="SHL81540.1"/>
    <property type="molecule type" value="Genomic_DNA"/>
</dbReference>
<feature type="transmembrane region" description="Helical" evidence="6">
    <location>
        <begin position="187"/>
        <end position="210"/>
    </location>
</feature>
<dbReference type="InterPro" id="IPR003838">
    <property type="entry name" value="ABC3_permease_C"/>
</dbReference>
<comment type="subcellular location">
    <subcellularLocation>
        <location evidence="1">Cell membrane</location>
        <topology evidence="1">Multi-pass membrane protein</topology>
    </subcellularLocation>
</comment>
<dbReference type="GO" id="GO:0005886">
    <property type="term" value="C:plasma membrane"/>
    <property type="evidence" value="ECO:0007669"/>
    <property type="project" value="UniProtKB-SubCell"/>
</dbReference>
<evidence type="ECO:0000313" key="9">
    <source>
        <dbReference type="Proteomes" id="UP000184388"/>
    </source>
</evidence>
<evidence type="ECO:0000256" key="2">
    <source>
        <dbReference type="ARBA" id="ARBA00022475"/>
    </source>
</evidence>
<proteinExistence type="predicted"/>
<keyword evidence="2" id="KW-1003">Cell membrane</keyword>
<reference evidence="9" key="1">
    <citation type="submission" date="2016-11" db="EMBL/GenBank/DDBJ databases">
        <authorList>
            <person name="Jaros S."/>
            <person name="Januszkiewicz K."/>
            <person name="Wedrychowicz H."/>
        </authorList>
    </citation>
    <scope>NUCLEOTIDE SEQUENCE [LARGE SCALE GENOMIC DNA]</scope>
    <source>
        <strain evidence="9">CGMCC 4.3555</strain>
    </source>
</reference>
<comment type="caution">
    <text evidence="8">The sequence shown here is derived from an EMBL/GenBank/DDBJ whole genome shotgun (WGS) entry which is preliminary data.</text>
</comment>
<dbReference type="Pfam" id="PF02687">
    <property type="entry name" value="FtsX"/>
    <property type="match status" value="1"/>
</dbReference>
<evidence type="ECO:0000256" key="4">
    <source>
        <dbReference type="ARBA" id="ARBA00022989"/>
    </source>
</evidence>
<dbReference type="Proteomes" id="UP000184388">
    <property type="component" value="Unassembled WGS sequence"/>
</dbReference>
<sequence>MLTVGRAAARRSEGSRLRFVALLCATVALALGALSFVAGLATYDGRDERGAARAPRFVGENAKAGKEATALWRESFDTAGGLQHDVILIEPLVDGAPLPPGVKTWPSPGEAVLSPALRTALADEDALNRYGRVVGDIAESGLEVPGERLAYVRPAPGTSNPESMLKIAGYGTETRASMGDQVRVQTLSAYIPTVVGLLMLPSAALTVIAARSGAAGRDRRTALLRALGAGTRARALVNIGEAIVPVTIGATAVAALTGWAMTANLQVPFVEFTLSATDVRRWAPALFAAILAAAVTVICTVTALHRVNKASNSTRPKGSVRNSARWALWACPVLLLVAVRGSELVGGVESNPTIFFAVYTLGVIGTLATLPAVIAAAVAGIGRLLVRYGNRRGSPSAVIAGRWNISHPGVTTRMVASIVIAIGLVTQIQLWSSRLTGPMMEARATFSRIGESALTVSSLSRTTQAPVDAFLRSLPSSVHALGMYTDADSNISLQGDCAALKALNAPCQTRSQRPTEPRLQEFATWNGTGDGKVTLREGQVATDRQAPESIFLVSDRPGNLPVSVVKKAAFQHFLGPQVDSLGSSWLVGARQLEKTSLWVLLLGLAGVVLLALAAALNNLGDFLRFSRTLAPLSVLTSRRTVFFGTALWAVLLPMATAGLVGTAAAVWLGTPMTRPGGGATLSWPVLSATLVVVEAMAIACWWWGAATASSGATRWRPKAD</sequence>
<keyword evidence="3 6" id="KW-0812">Transmembrane</keyword>
<gene>
    <name evidence="8" type="ORF">SAMN05216268_106289</name>
</gene>
<dbReference type="AlphaFoldDB" id="A0A9X8MU19"/>
<keyword evidence="4 6" id="KW-1133">Transmembrane helix</keyword>
<evidence type="ECO:0000256" key="1">
    <source>
        <dbReference type="ARBA" id="ARBA00004651"/>
    </source>
</evidence>